<dbReference type="Pfam" id="PF04260">
    <property type="entry name" value="DUF436"/>
    <property type="match status" value="1"/>
</dbReference>
<dbReference type="InterPro" id="IPR006340">
    <property type="entry name" value="DUF436"/>
</dbReference>
<proteinExistence type="inferred from homology"/>
<comment type="similarity">
    <text evidence="1">Belongs to the UPF0340 family.</text>
</comment>
<dbReference type="Proteomes" id="UP000265725">
    <property type="component" value="Chromosome"/>
</dbReference>
<dbReference type="KEGG" id="paek:D3873_02655"/>
<reference evidence="3" key="1">
    <citation type="submission" date="2018-09" db="EMBL/GenBank/DDBJ databases">
        <authorList>
            <person name="Zhu H."/>
        </authorList>
    </citation>
    <scope>NUCLEOTIDE SEQUENCE [LARGE SCALE GENOMIC DNA]</scope>
    <source>
        <strain evidence="3">K2R23-3</strain>
    </source>
</reference>
<organism evidence="2 3">
    <name type="scientific">Paenisporosarcina cavernae</name>
    <dbReference type="NCBI Taxonomy" id="2320858"/>
    <lineage>
        <taxon>Bacteria</taxon>
        <taxon>Bacillati</taxon>
        <taxon>Bacillota</taxon>
        <taxon>Bacilli</taxon>
        <taxon>Bacillales</taxon>
        <taxon>Caryophanaceae</taxon>
        <taxon>Paenisporosarcina</taxon>
    </lineage>
</organism>
<keyword evidence="3" id="KW-1185">Reference proteome</keyword>
<dbReference type="PIRSF" id="PIRSF007510">
    <property type="entry name" value="UCP007510"/>
    <property type="match status" value="1"/>
</dbReference>
<evidence type="ECO:0000256" key="1">
    <source>
        <dbReference type="HAMAP-Rule" id="MF_00800"/>
    </source>
</evidence>
<dbReference type="Gene3D" id="3.40.50.10360">
    <property type="entry name" value="Hypothetical protein TT1679"/>
    <property type="match status" value="1"/>
</dbReference>
<dbReference type="PROSITE" id="PS51257">
    <property type="entry name" value="PROKAR_LIPOPROTEIN"/>
    <property type="match status" value="1"/>
</dbReference>
<accession>A0A385YTM2</accession>
<dbReference type="AlphaFoldDB" id="A0A385YTM2"/>
<gene>
    <name evidence="2" type="ORF">D3873_02655</name>
</gene>
<dbReference type="RefSeq" id="WP_119882567.1">
    <property type="nucleotide sequence ID" value="NZ_CP032418.1"/>
</dbReference>
<dbReference type="NCBIfam" id="TIGR01440">
    <property type="entry name" value="TIGR01440 family protein"/>
    <property type="match status" value="1"/>
</dbReference>
<evidence type="ECO:0000313" key="2">
    <source>
        <dbReference type="EMBL" id="AYC28823.1"/>
    </source>
</evidence>
<sequence>MNAREDLETVLRELEEQVTYTQGQLFVVGCSTSEVLGKRIGTAGGMETAEELFPVLQRFAERNGVYLAFQGCEHINRAVTLEREAADMYGLEPVTVIPIAKAGGSMSAYAFGQMKNPVVVETIRAHGGIDIGQTFIGMHLKEVVIPIRTSIKTVGEAVVAVATTRPKLIGGVRASYTRE</sequence>
<dbReference type="HAMAP" id="MF_00800">
    <property type="entry name" value="UPF0340"/>
    <property type="match status" value="1"/>
</dbReference>
<dbReference type="SUPFAM" id="SSF110710">
    <property type="entry name" value="TTHA0583/YokD-like"/>
    <property type="match status" value="1"/>
</dbReference>
<name>A0A385YTM2_9BACL</name>
<dbReference type="EMBL" id="CP032418">
    <property type="protein sequence ID" value="AYC28823.1"/>
    <property type="molecule type" value="Genomic_DNA"/>
</dbReference>
<dbReference type="InterPro" id="IPR028345">
    <property type="entry name" value="Antibiotic_NAT-like"/>
</dbReference>
<dbReference type="OrthoDB" id="9803187at2"/>
<evidence type="ECO:0000313" key="3">
    <source>
        <dbReference type="Proteomes" id="UP000265725"/>
    </source>
</evidence>
<protein>
    <recommendedName>
        <fullName evidence="1">UPF0340 protein D3873_02655</fullName>
    </recommendedName>
</protein>